<organism evidence="1 2">
    <name type="scientific">Helianthus annuus</name>
    <name type="common">Common sunflower</name>
    <dbReference type="NCBI Taxonomy" id="4232"/>
    <lineage>
        <taxon>Eukaryota</taxon>
        <taxon>Viridiplantae</taxon>
        <taxon>Streptophyta</taxon>
        <taxon>Embryophyta</taxon>
        <taxon>Tracheophyta</taxon>
        <taxon>Spermatophyta</taxon>
        <taxon>Magnoliopsida</taxon>
        <taxon>eudicotyledons</taxon>
        <taxon>Gunneridae</taxon>
        <taxon>Pentapetalae</taxon>
        <taxon>asterids</taxon>
        <taxon>campanulids</taxon>
        <taxon>Asterales</taxon>
        <taxon>Asteraceae</taxon>
        <taxon>Asteroideae</taxon>
        <taxon>Heliantheae alliance</taxon>
        <taxon>Heliantheae</taxon>
        <taxon>Helianthus</taxon>
    </lineage>
</organism>
<gene>
    <name evidence="1" type="ORF">HannXRQ_Chr13g0405881</name>
</gene>
<keyword evidence="2" id="KW-1185">Reference proteome</keyword>
<accession>A0A251SSU5</accession>
<sequence length="54" mass="6113">MFTFRLMGNGLQLQLAGGPFYPVHTGRKDSDYSFPEISYECISLFILAFLASVY</sequence>
<dbReference type="EMBL" id="CM007902">
    <property type="protein sequence ID" value="OTG01794.1"/>
    <property type="molecule type" value="Genomic_DNA"/>
</dbReference>
<protein>
    <submittedName>
        <fullName evidence="1">Uncharacterized protein</fullName>
    </submittedName>
</protein>
<proteinExistence type="predicted"/>
<dbReference type="InParanoid" id="A0A251SSU5"/>
<evidence type="ECO:0000313" key="2">
    <source>
        <dbReference type="Proteomes" id="UP000215914"/>
    </source>
</evidence>
<evidence type="ECO:0000313" key="1">
    <source>
        <dbReference type="EMBL" id="OTG01794.1"/>
    </source>
</evidence>
<reference evidence="2" key="1">
    <citation type="journal article" date="2017" name="Nature">
        <title>The sunflower genome provides insights into oil metabolism, flowering and Asterid evolution.</title>
        <authorList>
            <person name="Badouin H."/>
            <person name="Gouzy J."/>
            <person name="Grassa C.J."/>
            <person name="Murat F."/>
            <person name="Staton S.E."/>
            <person name="Cottret L."/>
            <person name="Lelandais-Briere C."/>
            <person name="Owens G.L."/>
            <person name="Carrere S."/>
            <person name="Mayjonade B."/>
            <person name="Legrand L."/>
            <person name="Gill N."/>
            <person name="Kane N.C."/>
            <person name="Bowers J.E."/>
            <person name="Hubner S."/>
            <person name="Bellec A."/>
            <person name="Berard A."/>
            <person name="Berges H."/>
            <person name="Blanchet N."/>
            <person name="Boniface M.C."/>
            <person name="Brunel D."/>
            <person name="Catrice O."/>
            <person name="Chaidir N."/>
            <person name="Claudel C."/>
            <person name="Donnadieu C."/>
            <person name="Faraut T."/>
            <person name="Fievet G."/>
            <person name="Helmstetter N."/>
            <person name="King M."/>
            <person name="Knapp S.J."/>
            <person name="Lai Z."/>
            <person name="Le Paslier M.C."/>
            <person name="Lippi Y."/>
            <person name="Lorenzon L."/>
            <person name="Mandel J.R."/>
            <person name="Marage G."/>
            <person name="Marchand G."/>
            <person name="Marquand E."/>
            <person name="Bret-Mestries E."/>
            <person name="Morien E."/>
            <person name="Nambeesan S."/>
            <person name="Nguyen T."/>
            <person name="Pegot-Espagnet P."/>
            <person name="Pouilly N."/>
            <person name="Raftis F."/>
            <person name="Sallet E."/>
            <person name="Schiex T."/>
            <person name="Thomas J."/>
            <person name="Vandecasteele C."/>
            <person name="Vares D."/>
            <person name="Vear F."/>
            <person name="Vautrin S."/>
            <person name="Crespi M."/>
            <person name="Mangin B."/>
            <person name="Burke J.M."/>
            <person name="Salse J."/>
            <person name="Munos S."/>
            <person name="Vincourt P."/>
            <person name="Rieseberg L.H."/>
            <person name="Langlade N.B."/>
        </authorList>
    </citation>
    <scope>NUCLEOTIDE SEQUENCE [LARGE SCALE GENOMIC DNA]</scope>
    <source>
        <strain evidence="2">cv. SF193</strain>
    </source>
</reference>
<name>A0A251SSU5_HELAN</name>
<dbReference type="AlphaFoldDB" id="A0A251SSU5"/>
<dbReference type="Proteomes" id="UP000215914">
    <property type="component" value="Chromosome 13"/>
</dbReference>